<comment type="caution">
    <text evidence="3">The sequence shown here is derived from an EMBL/GenBank/DDBJ whole genome shotgun (WGS) entry which is preliminary data.</text>
</comment>
<dbReference type="EMBL" id="WTXG01000080">
    <property type="protein sequence ID" value="KAI0294123.1"/>
    <property type="molecule type" value="Genomic_DNA"/>
</dbReference>
<dbReference type="Pfam" id="PF03399">
    <property type="entry name" value="SAC3_GANP"/>
    <property type="match status" value="1"/>
</dbReference>
<proteinExistence type="predicted"/>
<feature type="region of interest" description="Disordered" evidence="1">
    <location>
        <begin position="448"/>
        <end position="658"/>
    </location>
</feature>
<feature type="compositionally biased region" description="Polar residues" evidence="1">
    <location>
        <begin position="570"/>
        <end position="595"/>
    </location>
</feature>
<protein>
    <submittedName>
        <fullName evidence="3">SAC3/GANP/Nin1/mts3/eIF-3 p25 family-domain-containing protein</fullName>
    </submittedName>
</protein>
<dbReference type="GO" id="GO:0005737">
    <property type="term" value="C:cytoplasm"/>
    <property type="evidence" value="ECO:0007669"/>
    <property type="project" value="TreeGrafter"/>
</dbReference>
<dbReference type="PANTHER" id="PTHR12436">
    <property type="entry name" value="80 KDA MCM3-ASSOCIATED PROTEIN"/>
    <property type="match status" value="1"/>
</dbReference>
<dbReference type="GO" id="GO:0070390">
    <property type="term" value="C:transcription export complex 2"/>
    <property type="evidence" value="ECO:0007669"/>
    <property type="project" value="TreeGrafter"/>
</dbReference>
<reference evidence="3" key="1">
    <citation type="journal article" date="2022" name="New Phytol.">
        <title>Evolutionary transition to the ectomycorrhizal habit in the genomes of a hyperdiverse lineage of mushroom-forming fungi.</title>
        <authorList>
            <person name="Looney B."/>
            <person name="Miyauchi S."/>
            <person name="Morin E."/>
            <person name="Drula E."/>
            <person name="Courty P.E."/>
            <person name="Kohler A."/>
            <person name="Kuo A."/>
            <person name="LaButti K."/>
            <person name="Pangilinan J."/>
            <person name="Lipzen A."/>
            <person name="Riley R."/>
            <person name="Andreopoulos W."/>
            <person name="He G."/>
            <person name="Johnson J."/>
            <person name="Nolan M."/>
            <person name="Tritt A."/>
            <person name="Barry K.W."/>
            <person name="Grigoriev I.V."/>
            <person name="Nagy L.G."/>
            <person name="Hibbett D."/>
            <person name="Henrissat B."/>
            <person name="Matheny P.B."/>
            <person name="Labbe J."/>
            <person name="Martin F.M."/>
        </authorList>
    </citation>
    <scope>NUCLEOTIDE SEQUENCE</scope>
    <source>
        <strain evidence="3">BPL690</strain>
    </source>
</reference>
<feature type="compositionally biased region" description="Polar residues" evidence="1">
    <location>
        <begin position="698"/>
        <end position="717"/>
    </location>
</feature>
<feature type="domain" description="SAC3/GANP/THP3 conserved" evidence="2">
    <location>
        <begin position="2"/>
        <end position="216"/>
    </location>
</feature>
<keyword evidence="4" id="KW-1185">Reference proteome</keyword>
<feature type="compositionally biased region" description="Low complexity" evidence="1">
    <location>
        <begin position="534"/>
        <end position="569"/>
    </location>
</feature>
<name>A0AAD4LXM3_9AGAM</name>
<feature type="compositionally biased region" description="Low complexity" evidence="1">
    <location>
        <begin position="626"/>
        <end position="642"/>
    </location>
</feature>
<feature type="compositionally biased region" description="Low complexity" evidence="1">
    <location>
        <begin position="470"/>
        <end position="479"/>
    </location>
</feature>
<dbReference type="Gene3D" id="1.25.40.990">
    <property type="match status" value="1"/>
</dbReference>
<evidence type="ECO:0000313" key="4">
    <source>
        <dbReference type="Proteomes" id="UP001203297"/>
    </source>
</evidence>
<accession>A0AAD4LXM3</accession>
<evidence type="ECO:0000256" key="1">
    <source>
        <dbReference type="SAM" id="MobiDB-lite"/>
    </source>
</evidence>
<organism evidence="3 4">
    <name type="scientific">Multifurca ochricompacta</name>
    <dbReference type="NCBI Taxonomy" id="376703"/>
    <lineage>
        <taxon>Eukaryota</taxon>
        <taxon>Fungi</taxon>
        <taxon>Dikarya</taxon>
        <taxon>Basidiomycota</taxon>
        <taxon>Agaricomycotina</taxon>
        <taxon>Agaricomycetes</taxon>
        <taxon>Russulales</taxon>
        <taxon>Russulaceae</taxon>
        <taxon>Multifurca</taxon>
    </lineage>
</organism>
<dbReference type="InterPro" id="IPR045107">
    <property type="entry name" value="SAC3/GANP/THP3"/>
</dbReference>
<sequence length="1039" mass="113117">MYERAAGDKTLPSDLRPPPVLKRTLDYLFRELLHKEGFSPTFDFIRDRSRAVRSDFTMQHETGQLAIECHERCARFHILALHFERDRTGFSVALEEQQLMNTLQSLKEFYEDQRGRCELPNELEMRIYHRLIHIRDQRERHDDIPDTILTHPVFLLTTKFRQHVQAKSSPITKFSPLIVTEEGMLQFAELAALLREQGNRVMVYLVACILERLFGKDTIEEIEAIRDGIVVPDIIDGVLSVEELDDAVADADAELIDYDEEEAFLREDEPVVEEPEEPDEPQHQHQSKPLKPSATEWLTNNFGVRPSPSVMLDGLGSGSSTSAFTSAFGSNIPAPPTSMAPSSVPPATSAFANLKTSLNVFGNRNFGSNSVFGVSSSTPGVVNEAGVQGQTVRDSTTKPSASLSPFVASTSTSAFGSPFARSAAFASTSQIPNAAGVVASSPFTFSTSQSAPSGFPAGRRLPDTGLGVDTTPPTSTGPGFSEKHGQSSSPSVTGLNAKASAFTPGQQFGVPLSTSTVPVNDEKKEKSTTGFFNASSSSPTSATASTRPILPPINTSPLSSTSTSNPVTTHLATSQSAPSLNGSTKRPSLPNNLEPQPTLVDGFETLEENHSPQHPPPLKVQPISLPGTPTATSASTSFSFPPKQKSTNNLFGWPSAQSTSAPEILSPLVLSSRNSFASLPSPSVSARPSLSRFPSLAESPTPTGQSGPSQDTASELPSSKEPPKHRKSPPSPQDVEMTSPISAPLRNGKGKGKGKAKTPVVDVDDLEAKASSFARTSAPVRDAFKRWADKASERILYNNAVRRSDAYTGRKTKKRQDPRSRANTASDHESEAKASARRTRRRVSAKYTAPQTDAELARRLKENHEQHERRWAPGTFLAALRAHVGNPVPFDYSLWLSLNPENDGTAIWVEKKFDVPNSGAWVSERVFSIPLAPGVESRSPGLVAFECSPLDGVDDEIEKKFRILDDCARLREVIETFPEDRHFISSVLFILWGENDVVALSDDLRLMTDDYEAKGVIGSHATFSLSSKTKDWTRSSRKC</sequence>
<feature type="region of interest" description="Disordered" evidence="1">
    <location>
        <begin position="267"/>
        <end position="291"/>
    </location>
</feature>
<feature type="region of interest" description="Disordered" evidence="1">
    <location>
        <begin position="676"/>
        <end position="759"/>
    </location>
</feature>
<feature type="region of interest" description="Disordered" evidence="1">
    <location>
        <begin position="806"/>
        <end position="850"/>
    </location>
</feature>
<evidence type="ECO:0000259" key="2">
    <source>
        <dbReference type="Pfam" id="PF03399"/>
    </source>
</evidence>
<dbReference type="InterPro" id="IPR005062">
    <property type="entry name" value="SAC3/GANP/THP3_conserved"/>
</dbReference>
<feature type="compositionally biased region" description="Basic residues" evidence="1">
    <location>
        <begin position="835"/>
        <end position="844"/>
    </location>
</feature>
<feature type="compositionally biased region" description="Polar residues" evidence="1">
    <location>
        <begin position="644"/>
        <end position="658"/>
    </location>
</feature>
<dbReference type="Proteomes" id="UP001203297">
    <property type="component" value="Unassembled WGS sequence"/>
</dbReference>
<dbReference type="PANTHER" id="PTHR12436:SF3">
    <property type="entry name" value="GERMINAL-CENTER ASSOCIATED NUCLEAR PROTEIN"/>
    <property type="match status" value="1"/>
</dbReference>
<feature type="compositionally biased region" description="Polar residues" evidence="1">
    <location>
        <begin position="676"/>
        <end position="688"/>
    </location>
</feature>
<evidence type="ECO:0000313" key="3">
    <source>
        <dbReference type="EMBL" id="KAI0294123.1"/>
    </source>
</evidence>
<dbReference type="AlphaFoldDB" id="A0AAD4LXM3"/>
<gene>
    <name evidence="3" type="ORF">B0F90DRAFT_1340224</name>
</gene>
<feature type="compositionally biased region" description="Acidic residues" evidence="1">
    <location>
        <begin position="270"/>
        <end position="279"/>
    </location>
</feature>
<dbReference type="GO" id="GO:0006406">
    <property type="term" value="P:mRNA export from nucleus"/>
    <property type="evidence" value="ECO:0007669"/>
    <property type="project" value="TreeGrafter"/>
</dbReference>
<feature type="compositionally biased region" description="Basic and acidic residues" evidence="1">
    <location>
        <begin position="815"/>
        <end position="834"/>
    </location>
</feature>